<dbReference type="Gene3D" id="3.10.450.50">
    <property type="match status" value="1"/>
</dbReference>
<reference evidence="1 2" key="1">
    <citation type="journal article" date="2014" name="Genome Biol. Evol.">
        <title>Comparative genomics and transcriptomics analyses reveal divergent lifestyle features of nematode endoparasitic fungus Hirsutella minnesotensis.</title>
        <authorList>
            <person name="Lai Y."/>
            <person name="Liu K."/>
            <person name="Zhang X."/>
            <person name="Zhang X."/>
            <person name="Li K."/>
            <person name="Wang N."/>
            <person name="Shu C."/>
            <person name="Wu Y."/>
            <person name="Wang C."/>
            <person name="Bushley K.E."/>
            <person name="Xiang M."/>
            <person name="Liu X."/>
        </authorList>
    </citation>
    <scope>NUCLEOTIDE SEQUENCE [LARGE SCALE GENOMIC DNA]</scope>
    <source>
        <strain evidence="1 2">3608</strain>
    </source>
</reference>
<name>A0A0F8A482_9HYPO</name>
<dbReference type="SUPFAM" id="SSF54427">
    <property type="entry name" value="NTF2-like"/>
    <property type="match status" value="1"/>
</dbReference>
<dbReference type="Pfam" id="PF07366">
    <property type="entry name" value="SnoaL"/>
    <property type="match status" value="1"/>
</dbReference>
<dbReference type="AlphaFoldDB" id="A0A0F8A482"/>
<dbReference type="EMBL" id="KQ030538">
    <property type="protein sequence ID" value="KJZ73124.1"/>
    <property type="molecule type" value="Genomic_DNA"/>
</dbReference>
<dbReference type="PANTHER" id="PTHR38436:SF1">
    <property type="entry name" value="ESTER CYCLASE"/>
    <property type="match status" value="1"/>
</dbReference>
<protein>
    <recommendedName>
        <fullName evidence="3">SnoaL-like domain-containing protein</fullName>
    </recommendedName>
</protein>
<accession>A0A0F8A482</accession>
<evidence type="ECO:0000313" key="1">
    <source>
        <dbReference type="EMBL" id="KJZ73124.1"/>
    </source>
</evidence>
<keyword evidence="2" id="KW-1185">Reference proteome</keyword>
<dbReference type="InterPro" id="IPR032710">
    <property type="entry name" value="NTF2-like_dom_sf"/>
</dbReference>
<proteinExistence type="predicted"/>
<dbReference type="Proteomes" id="UP000054481">
    <property type="component" value="Unassembled WGS sequence"/>
</dbReference>
<evidence type="ECO:0008006" key="3">
    <source>
        <dbReference type="Google" id="ProtNLM"/>
    </source>
</evidence>
<dbReference type="PANTHER" id="PTHR38436">
    <property type="entry name" value="POLYKETIDE CYCLASE SNOAL-LIKE DOMAIN"/>
    <property type="match status" value="1"/>
</dbReference>
<organism evidence="1 2">
    <name type="scientific">Hirsutella minnesotensis 3608</name>
    <dbReference type="NCBI Taxonomy" id="1043627"/>
    <lineage>
        <taxon>Eukaryota</taxon>
        <taxon>Fungi</taxon>
        <taxon>Dikarya</taxon>
        <taxon>Ascomycota</taxon>
        <taxon>Pezizomycotina</taxon>
        <taxon>Sordariomycetes</taxon>
        <taxon>Hypocreomycetidae</taxon>
        <taxon>Hypocreales</taxon>
        <taxon>Ophiocordycipitaceae</taxon>
        <taxon>Hirsutella</taxon>
    </lineage>
</organism>
<dbReference type="OrthoDB" id="2830113at2759"/>
<dbReference type="InterPro" id="IPR009959">
    <property type="entry name" value="Cyclase_SnoaL-like"/>
</dbReference>
<dbReference type="GO" id="GO:0030638">
    <property type="term" value="P:polyketide metabolic process"/>
    <property type="evidence" value="ECO:0007669"/>
    <property type="project" value="InterPro"/>
</dbReference>
<sequence>MASDNKGNVERMLAFIKDVQQDGKMELFDDFVHPDFQDHPLGSSPVTGRGPARQLMEGLRSVFSDIKVQVLQCIEQDGVVATNKVLTGVLVKEWHGIVPDGRRVELRIMDFVRFRDGKMVEHWSAVNPHVPEK</sequence>
<gene>
    <name evidence="1" type="ORF">HIM_07508</name>
</gene>
<evidence type="ECO:0000313" key="2">
    <source>
        <dbReference type="Proteomes" id="UP000054481"/>
    </source>
</evidence>